<reference evidence="2 3" key="1">
    <citation type="submission" date="2019-03" db="EMBL/GenBank/DDBJ databases">
        <title>Genomic Encyclopedia of Archaeal and Bacterial Type Strains, Phase II (KMG-II): from individual species to whole genera.</title>
        <authorList>
            <person name="Goeker M."/>
        </authorList>
    </citation>
    <scope>NUCLEOTIDE SEQUENCE [LARGE SCALE GENOMIC DNA]</scope>
    <source>
        <strain evidence="2 3">DSM 45499</strain>
    </source>
</reference>
<dbReference type="InterPro" id="IPR017517">
    <property type="entry name" value="Maleyloyr_isom"/>
</dbReference>
<evidence type="ECO:0000259" key="1">
    <source>
        <dbReference type="Pfam" id="PF11716"/>
    </source>
</evidence>
<evidence type="ECO:0000313" key="2">
    <source>
        <dbReference type="EMBL" id="TDV51925.1"/>
    </source>
</evidence>
<dbReference type="RefSeq" id="WP_133903350.1">
    <property type="nucleotide sequence ID" value="NZ_SOCP01000005.1"/>
</dbReference>
<dbReference type="NCBIfam" id="TIGR03083">
    <property type="entry name" value="maleylpyruvate isomerase family mycothiol-dependent enzyme"/>
    <property type="match status" value="1"/>
</dbReference>
<dbReference type="Gene3D" id="1.20.120.450">
    <property type="entry name" value="dinb family like domain"/>
    <property type="match status" value="1"/>
</dbReference>
<protein>
    <submittedName>
        <fullName evidence="2">Uncharacterized protein (TIGR03086 family)</fullName>
    </submittedName>
</protein>
<dbReference type="NCBIfam" id="TIGR03086">
    <property type="entry name" value="TIGR03086 family metal-binding protein"/>
    <property type="match status" value="1"/>
</dbReference>
<name>A0A4R7VR45_9PSEU</name>
<dbReference type="Pfam" id="PF11716">
    <property type="entry name" value="MDMPI_N"/>
    <property type="match status" value="1"/>
</dbReference>
<dbReference type="AlphaFoldDB" id="A0A4R7VR45"/>
<dbReference type="EMBL" id="SOCP01000005">
    <property type="protein sequence ID" value="TDV51925.1"/>
    <property type="molecule type" value="Genomic_DNA"/>
</dbReference>
<accession>A0A4R7VR45</accession>
<dbReference type="InterPro" id="IPR017520">
    <property type="entry name" value="CHP03086"/>
</dbReference>
<evidence type="ECO:0000313" key="3">
    <source>
        <dbReference type="Proteomes" id="UP000294927"/>
    </source>
</evidence>
<dbReference type="InterPro" id="IPR024344">
    <property type="entry name" value="MDMPI_metal-binding"/>
</dbReference>
<dbReference type="InterPro" id="IPR034660">
    <property type="entry name" value="DinB/YfiT-like"/>
</dbReference>
<dbReference type="GO" id="GO:0046872">
    <property type="term" value="F:metal ion binding"/>
    <property type="evidence" value="ECO:0007669"/>
    <property type="project" value="InterPro"/>
</dbReference>
<dbReference type="SUPFAM" id="SSF109854">
    <property type="entry name" value="DinB/YfiT-like putative metalloenzymes"/>
    <property type="match status" value="1"/>
</dbReference>
<dbReference type="OrthoDB" id="5185819at2"/>
<feature type="domain" description="Mycothiol-dependent maleylpyruvate isomerase metal-binding" evidence="1">
    <location>
        <begin position="6"/>
        <end position="127"/>
    </location>
</feature>
<keyword evidence="3" id="KW-1185">Reference proteome</keyword>
<proteinExistence type="predicted"/>
<gene>
    <name evidence="2" type="ORF">CLV71_10554</name>
</gene>
<organism evidence="2 3">
    <name type="scientific">Actinophytocola oryzae</name>
    <dbReference type="NCBI Taxonomy" id="502181"/>
    <lineage>
        <taxon>Bacteria</taxon>
        <taxon>Bacillati</taxon>
        <taxon>Actinomycetota</taxon>
        <taxon>Actinomycetes</taxon>
        <taxon>Pseudonocardiales</taxon>
        <taxon>Pseudonocardiaceae</taxon>
    </lineage>
</organism>
<sequence length="188" mass="19701">MSHLSNAAGAMAAVAETITADQLAERTPCTDYDVRGLVNHLLFWAPSLAAAGRKEIVPPPAATESDVDLTSGDWHAVLLADLDDMVSSWAPESAWAGETRFVGPTMPAAAIGDMIISELAVHAWDLAAATGQKLDLPDDTLSYLLPSVAANAEQGREMGLFGPEVTVAAEAPPLDRVLGLTGRDPAWT</sequence>
<dbReference type="Proteomes" id="UP000294927">
    <property type="component" value="Unassembled WGS sequence"/>
</dbReference>
<comment type="caution">
    <text evidence="2">The sequence shown here is derived from an EMBL/GenBank/DDBJ whole genome shotgun (WGS) entry which is preliminary data.</text>
</comment>